<comment type="caution">
    <text evidence="4">The sequence shown here is derived from an EMBL/GenBank/DDBJ whole genome shotgun (WGS) entry which is preliminary data.</text>
</comment>
<evidence type="ECO:0000256" key="2">
    <source>
        <dbReference type="ARBA" id="ARBA00023002"/>
    </source>
</evidence>
<protein>
    <submittedName>
        <fullName evidence="4">NADPH:quinone reductase-like Zn-dependent oxidoreductase</fullName>
    </submittedName>
</protein>
<dbReference type="Pfam" id="PF08240">
    <property type="entry name" value="ADH_N"/>
    <property type="match status" value="1"/>
</dbReference>
<dbReference type="InterPro" id="IPR013154">
    <property type="entry name" value="ADH-like_N"/>
</dbReference>
<dbReference type="GO" id="GO:0016651">
    <property type="term" value="F:oxidoreductase activity, acting on NAD(P)H"/>
    <property type="evidence" value="ECO:0007669"/>
    <property type="project" value="TreeGrafter"/>
</dbReference>
<dbReference type="Gene3D" id="3.90.180.10">
    <property type="entry name" value="Medium-chain alcohol dehydrogenases, catalytic domain"/>
    <property type="match status" value="1"/>
</dbReference>
<sequence>MGYTRVIVSRRGGAEVLETITEQEQRPGPGQVLVRVLAAGVSFGDILLRVGVIPGGPKPPFTPGYDVTGVVQEVGPGVTRLRPGQRVVALVREGGYTERLVVPEDRAVLLPDGIDPADAAAVALNYFVAYQMLHRVARVREGQSILVHGAAGGVGTALLQLAQLAKVQAFGTSSAGKADLVASLGAQHIDYLAEDFMRVVKDRPENGVDAVFDPVGGTQFMRSYMSLRRGGFLVGYGQSQAMQNGRPRRDLAVFGFVAGLFLPKLAPDGRRTTFYNAWSLEKKVPSAYQEDLAAVLDLLATGAVKPVLSRTLPLAKASEAHQLLEAAAVTGKVVLRCDEASEPVRSHP</sequence>
<gene>
    <name evidence="4" type="ORF">FHX73_11811</name>
</gene>
<dbReference type="InterPro" id="IPR036291">
    <property type="entry name" value="NAD(P)-bd_dom_sf"/>
</dbReference>
<evidence type="ECO:0000259" key="3">
    <source>
        <dbReference type="SMART" id="SM00829"/>
    </source>
</evidence>
<dbReference type="InterPro" id="IPR011032">
    <property type="entry name" value="GroES-like_sf"/>
</dbReference>
<dbReference type="GO" id="GO:0070402">
    <property type="term" value="F:NADPH binding"/>
    <property type="evidence" value="ECO:0007669"/>
    <property type="project" value="TreeGrafter"/>
</dbReference>
<keyword evidence="5" id="KW-1185">Reference proteome</keyword>
<evidence type="ECO:0000256" key="1">
    <source>
        <dbReference type="ARBA" id="ARBA00022857"/>
    </source>
</evidence>
<name>A0A561UCF6_9ACTN</name>
<dbReference type="CDD" id="cd08273">
    <property type="entry name" value="MDR8"/>
    <property type="match status" value="1"/>
</dbReference>
<dbReference type="Pfam" id="PF13602">
    <property type="entry name" value="ADH_zinc_N_2"/>
    <property type="match status" value="1"/>
</dbReference>
<reference evidence="4 5" key="1">
    <citation type="submission" date="2019-06" db="EMBL/GenBank/DDBJ databases">
        <title>Sequencing the genomes of 1000 actinobacteria strains.</title>
        <authorList>
            <person name="Klenk H.-P."/>
        </authorList>
    </citation>
    <scope>NUCLEOTIDE SEQUENCE [LARGE SCALE GENOMIC DNA]</scope>
    <source>
        <strain evidence="4 5">DSM 44826</strain>
    </source>
</reference>
<dbReference type="EMBL" id="VIWT01000001">
    <property type="protein sequence ID" value="TWF97036.1"/>
    <property type="molecule type" value="Genomic_DNA"/>
</dbReference>
<dbReference type="RefSeq" id="WP_145903313.1">
    <property type="nucleotide sequence ID" value="NZ_BAAAMZ010000043.1"/>
</dbReference>
<dbReference type="Proteomes" id="UP000317940">
    <property type="component" value="Unassembled WGS sequence"/>
</dbReference>
<accession>A0A561UCF6</accession>
<dbReference type="PANTHER" id="PTHR48106">
    <property type="entry name" value="QUINONE OXIDOREDUCTASE PIG3-RELATED"/>
    <property type="match status" value="1"/>
</dbReference>
<dbReference type="AlphaFoldDB" id="A0A561UCF6"/>
<dbReference type="SUPFAM" id="SSF51735">
    <property type="entry name" value="NAD(P)-binding Rossmann-fold domains"/>
    <property type="match status" value="1"/>
</dbReference>
<dbReference type="Gene3D" id="3.40.50.720">
    <property type="entry name" value="NAD(P)-binding Rossmann-like Domain"/>
    <property type="match status" value="1"/>
</dbReference>
<dbReference type="InterPro" id="IPR020843">
    <property type="entry name" value="ER"/>
</dbReference>
<evidence type="ECO:0000313" key="5">
    <source>
        <dbReference type="Proteomes" id="UP000317940"/>
    </source>
</evidence>
<dbReference type="OrthoDB" id="2665481at2"/>
<feature type="domain" description="Enoyl reductase (ER)" evidence="3">
    <location>
        <begin position="12"/>
        <end position="335"/>
    </location>
</feature>
<dbReference type="SMART" id="SM00829">
    <property type="entry name" value="PKS_ER"/>
    <property type="match status" value="1"/>
</dbReference>
<proteinExistence type="predicted"/>
<organism evidence="4 5">
    <name type="scientific">Kitasatospora viridis</name>
    <dbReference type="NCBI Taxonomy" id="281105"/>
    <lineage>
        <taxon>Bacteria</taxon>
        <taxon>Bacillati</taxon>
        <taxon>Actinomycetota</taxon>
        <taxon>Actinomycetes</taxon>
        <taxon>Kitasatosporales</taxon>
        <taxon>Streptomycetaceae</taxon>
        <taxon>Kitasatospora</taxon>
    </lineage>
</organism>
<keyword evidence="1" id="KW-0521">NADP</keyword>
<dbReference type="SUPFAM" id="SSF50129">
    <property type="entry name" value="GroES-like"/>
    <property type="match status" value="1"/>
</dbReference>
<keyword evidence="2" id="KW-0560">Oxidoreductase</keyword>
<evidence type="ECO:0000313" key="4">
    <source>
        <dbReference type="EMBL" id="TWF97036.1"/>
    </source>
</evidence>